<keyword evidence="3" id="KW-1185">Reference proteome</keyword>
<feature type="coiled-coil region" evidence="1">
    <location>
        <begin position="19"/>
        <end position="46"/>
    </location>
</feature>
<dbReference type="AlphaFoldDB" id="F1TEH8"/>
<dbReference type="Proteomes" id="UP000003860">
    <property type="component" value="Unassembled WGS sequence"/>
</dbReference>
<proteinExistence type="predicted"/>
<dbReference type="STRING" id="588581.Cpap_1536"/>
<dbReference type="OrthoDB" id="5090100at2"/>
<reference evidence="2" key="1">
    <citation type="submission" date="2009-07" db="EMBL/GenBank/DDBJ databases">
        <authorList>
            <consortium name="US DOE Joint Genome Institute (JGI-PGF)"/>
            <person name="Lucas S."/>
            <person name="Copeland A."/>
            <person name="Lapidus A."/>
            <person name="Glavina del Rio T."/>
            <person name="Tice H."/>
            <person name="Bruce D."/>
            <person name="Goodwin L."/>
            <person name="Pitluck S."/>
            <person name="Larimer F."/>
            <person name="Land M.L."/>
            <person name="Mouttaki H."/>
            <person name="He Z."/>
            <person name="Zhou J."/>
            <person name="Hemme C.L."/>
        </authorList>
    </citation>
    <scope>NUCLEOTIDE SEQUENCE</scope>
    <source>
        <strain evidence="2">DSM 2782</strain>
    </source>
</reference>
<name>F1TEH8_9FIRM</name>
<evidence type="ECO:0000256" key="1">
    <source>
        <dbReference type="SAM" id="Coils"/>
    </source>
</evidence>
<accession>F1TEH8</accession>
<dbReference type="EMBL" id="ACXX02000009">
    <property type="protein sequence ID" value="EGD47144.1"/>
    <property type="molecule type" value="Genomic_DNA"/>
</dbReference>
<evidence type="ECO:0000313" key="2">
    <source>
        <dbReference type="EMBL" id="EGD47144.1"/>
    </source>
</evidence>
<evidence type="ECO:0000313" key="3">
    <source>
        <dbReference type="Proteomes" id="UP000003860"/>
    </source>
</evidence>
<dbReference type="RefSeq" id="WP_004620176.1">
    <property type="nucleotide sequence ID" value="NZ_ACXX02000009.1"/>
</dbReference>
<reference evidence="2" key="2">
    <citation type="submission" date="2011-01" db="EMBL/GenBank/DDBJ databases">
        <title>The Non-contiguous Finished genome of Clostridium papyrosolvens.</title>
        <authorList>
            <person name="Lucas S."/>
            <person name="Copeland A."/>
            <person name="Lapidus A."/>
            <person name="Cheng J.-F."/>
            <person name="Goodwin L."/>
            <person name="Pitluck S."/>
            <person name="Misra M."/>
            <person name="Chertkov O."/>
            <person name="Detter J.C."/>
            <person name="Han C."/>
            <person name="Tapia R."/>
            <person name="Land M."/>
            <person name="Hauser L."/>
            <person name="Kyrpides N."/>
            <person name="Ivanova N."/>
            <person name="Pagani I."/>
            <person name="Mouttaki H."/>
            <person name="He Z."/>
            <person name="Zhou J."/>
            <person name="Hemme C.L."/>
            <person name="Woyke T."/>
        </authorList>
    </citation>
    <scope>NUCLEOTIDE SEQUENCE [LARGE SCALE GENOMIC DNA]</scope>
    <source>
        <strain evidence="2">DSM 2782</strain>
    </source>
</reference>
<keyword evidence="1" id="KW-0175">Coiled coil</keyword>
<gene>
    <name evidence="2" type="ORF">Cpap_1536</name>
</gene>
<comment type="caution">
    <text evidence="2">The sequence shown here is derived from an EMBL/GenBank/DDBJ whole genome shotgun (WGS) entry which is preliminary data.</text>
</comment>
<protein>
    <submittedName>
        <fullName evidence="2">Uncharacterized protein</fullName>
    </submittedName>
</protein>
<organism evidence="2 3">
    <name type="scientific">Ruminiclostridium papyrosolvens DSM 2782</name>
    <dbReference type="NCBI Taxonomy" id="588581"/>
    <lineage>
        <taxon>Bacteria</taxon>
        <taxon>Bacillati</taxon>
        <taxon>Bacillota</taxon>
        <taxon>Clostridia</taxon>
        <taxon>Eubacteriales</taxon>
        <taxon>Oscillospiraceae</taxon>
        <taxon>Ruminiclostridium</taxon>
    </lineage>
</organism>
<sequence>MALVFLPRVSLDKDDKKSIQNLYDAYNKMRKEMEFLLENLDEDNVDSRFIKKLIADYIKADLVVTNTIITQNLYADLGDIARLTVNRLLSSNILTDPAVMNYIDIKDQYIVFKKGVRDDTQPKAQYKNEDGDPLYWTINKTSGEQEITTEVTDNPVMVYQYKTSERLKIFFDENTATSYPKIVWGEGNGTGDEQKAFMYKDDTGMSIDYITSSNETLSIKLGESGILINGSPYHQITYGTGEPPVDGKEGDIYFKVVG</sequence>